<keyword evidence="2" id="KW-0472">Membrane</keyword>
<proteinExistence type="predicted"/>
<gene>
    <name evidence="4" type="ORF">ACFFN0_10380</name>
</gene>
<comment type="caution">
    <text evidence="4">The sequence shown here is derived from an EMBL/GenBank/DDBJ whole genome shotgun (WGS) entry which is preliminary data.</text>
</comment>
<feature type="domain" description="SHOCT" evidence="3">
    <location>
        <begin position="67"/>
        <end position="92"/>
    </location>
</feature>
<dbReference type="EMBL" id="JBHMAX010000019">
    <property type="protein sequence ID" value="MFB9732448.1"/>
    <property type="molecule type" value="Genomic_DNA"/>
</dbReference>
<feature type="region of interest" description="Disordered" evidence="1">
    <location>
        <begin position="40"/>
        <end position="66"/>
    </location>
</feature>
<keyword evidence="2" id="KW-1133">Transmembrane helix</keyword>
<keyword evidence="2" id="KW-0812">Transmembrane</keyword>
<feature type="transmembrane region" description="Helical" evidence="2">
    <location>
        <begin position="12"/>
        <end position="34"/>
    </location>
</feature>
<sequence>MYGNGWGMGMGMGWMWVVWLLIIIATVAVVALLVRSGGDRARTRGPVDQPPAHAPEEASASGRRSAARRILDERYARGEIDEQDYLERRRRLDEPDG</sequence>
<dbReference type="Proteomes" id="UP001589613">
    <property type="component" value="Unassembled WGS sequence"/>
</dbReference>
<evidence type="ECO:0000313" key="4">
    <source>
        <dbReference type="EMBL" id="MFB9732448.1"/>
    </source>
</evidence>
<reference evidence="4 5" key="1">
    <citation type="submission" date="2024-09" db="EMBL/GenBank/DDBJ databases">
        <authorList>
            <person name="Sun Q."/>
            <person name="Mori K."/>
        </authorList>
    </citation>
    <scope>NUCLEOTIDE SEQUENCE [LARGE SCALE GENOMIC DNA]</scope>
    <source>
        <strain evidence="4 5">JCM 12763</strain>
    </source>
</reference>
<dbReference type="InterPro" id="IPR018649">
    <property type="entry name" value="SHOCT"/>
</dbReference>
<protein>
    <submittedName>
        <fullName evidence="4">SHOCT domain-containing protein</fullName>
    </submittedName>
</protein>
<evidence type="ECO:0000313" key="5">
    <source>
        <dbReference type="Proteomes" id="UP001589613"/>
    </source>
</evidence>
<organism evidence="4 5">
    <name type="scientific">Ornithinimicrobium kibberense</name>
    <dbReference type="NCBI Taxonomy" id="282060"/>
    <lineage>
        <taxon>Bacteria</taxon>
        <taxon>Bacillati</taxon>
        <taxon>Actinomycetota</taxon>
        <taxon>Actinomycetes</taxon>
        <taxon>Micrococcales</taxon>
        <taxon>Ornithinimicrobiaceae</taxon>
        <taxon>Ornithinimicrobium</taxon>
    </lineage>
</organism>
<dbReference type="RefSeq" id="WP_141339631.1">
    <property type="nucleotide sequence ID" value="NZ_JBHMAX010000019.1"/>
</dbReference>
<keyword evidence="5" id="KW-1185">Reference proteome</keyword>
<accession>A0ABV5V420</accession>
<evidence type="ECO:0000256" key="1">
    <source>
        <dbReference type="SAM" id="MobiDB-lite"/>
    </source>
</evidence>
<evidence type="ECO:0000256" key="2">
    <source>
        <dbReference type="SAM" id="Phobius"/>
    </source>
</evidence>
<name>A0ABV5V420_9MICO</name>
<dbReference type="Pfam" id="PF09851">
    <property type="entry name" value="SHOCT"/>
    <property type="match status" value="1"/>
</dbReference>
<evidence type="ECO:0000259" key="3">
    <source>
        <dbReference type="Pfam" id="PF09851"/>
    </source>
</evidence>